<dbReference type="InterPro" id="IPR038070">
    <property type="entry name" value="Rv2632c-like_sf"/>
</dbReference>
<proteinExistence type="predicted"/>
<evidence type="ECO:0000313" key="1">
    <source>
        <dbReference type="EMBL" id="MDT0344520.1"/>
    </source>
</evidence>
<evidence type="ECO:0000313" key="2">
    <source>
        <dbReference type="Proteomes" id="UP001183246"/>
    </source>
</evidence>
<accession>A0ABU2MSL9</accession>
<gene>
    <name evidence="1" type="ORF">RM590_18155</name>
</gene>
<dbReference type="Gene3D" id="3.30.160.240">
    <property type="entry name" value="Rv1738"/>
    <property type="match status" value="1"/>
</dbReference>
<dbReference type="InterPro" id="IPR015057">
    <property type="entry name" value="Rv2632c-like"/>
</dbReference>
<organism evidence="1 2">
    <name type="scientific">Streptomyces litchfieldiae</name>
    <dbReference type="NCBI Taxonomy" id="3075543"/>
    <lineage>
        <taxon>Bacteria</taxon>
        <taxon>Bacillati</taxon>
        <taxon>Actinomycetota</taxon>
        <taxon>Actinomycetes</taxon>
        <taxon>Kitasatosporales</taxon>
        <taxon>Streptomycetaceae</taxon>
        <taxon>Streptomyces</taxon>
    </lineage>
</organism>
<reference evidence="2" key="1">
    <citation type="submission" date="2023-07" db="EMBL/GenBank/DDBJ databases">
        <title>30 novel species of actinomycetes from the DSMZ collection.</title>
        <authorList>
            <person name="Nouioui I."/>
        </authorList>
    </citation>
    <scope>NUCLEOTIDE SEQUENCE [LARGE SCALE GENOMIC DNA]</scope>
    <source>
        <strain evidence="2">DSM 44938</strain>
    </source>
</reference>
<dbReference type="Pfam" id="PF08962">
    <property type="entry name" value="Rv2632c-like"/>
    <property type="match status" value="1"/>
</dbReference>
<comment type="caution">
    <text evidence="1">The sequence shown here is derived from an EMBL/GenBank/DDBJ whole genome shotgun (WGS) entry which is preliminary data.</text>
</comment>
<name>A0ABU2MSL9_9ACTN</name>
<keyword evidence="2" id="KW-1185">Reference proteome</keyword>
<sequence>MKTETWNVRVSIESDGRMTRAQARLEDKADTVLVSEGMARANPSDENVPDIGHELAAARALSELSHQLAHLTALDIESHTHEPVRHLKT</sequence>
<dbReference type="SUPFAM" id="SSF143212">
    <property type="entry name" value="Rv2632c-like"/>
    <property type="match status" value="1"/>
</dbReference>
<protein>
    <submittedName>
        <fullName evidence="1">DUF1876 domain-containing protein</fullName>
    </submittedName>
</protein>
<dbReference type="RefSeq" id="WP_311705652.1">
    <property type="nucleotide sequence ID" value="NZ_JAVREL010000010.1"/>
</dbReference>
<dbReference type="Proteomes" id="UP001183246">
    <property type="component" value="Unassembled WGS sequence"/>
</dbReference>
<dbReference type="EMBL" id="JAVREL010000010">
    <property type="protein sequence ID" value="MDT0344520.1"/>
    <property type="molecule type" value="Genomic_DNA"/>
</dbReference>